<gene>
    <name evidence="1" type="ORF">G4G51_004681</name>
</gene>
<comment type="caution">
    <text evidence="1">The sequence shown here is derived from an EMBL/GenBank/DDBJ whole genome shotgun (WGS) entry which is preliminary data.</text>
</comment>
<organism evidence="1">
    <name type="scientific">Salmonella dublin</name>
    <dbReference type="NCBI Taxonomy" id="98360"/>
    <lineage>
        <taxon>Bacteria</taxon>
        <taxon>Pseudomonadati</taxon>
        <taxon>Pseudomonadota</taxon>
        <taxon>Gammaproteobacteria</taxon>
        <taxon>Enterobacterales</taxon>
        <taxon>Enterobacteriaceae</taxon>
        <taxon>Salmonella</taxon>
    </lineage>
</organism>
<accession>A0A732GK42</accession>
<proteinExistence type="predicted"/>
<dbReference type="EMBL" id="DAASCL010000083">
    <property type="protein sequence ID" value="HAE4980014.1"/>
    <property type="molecule type" value="Genomic_DNA"/>
</dbReference>
<reference evidence="1" key="2">
    <citation type="submission" date="2018-07" db="EMBL/GenBank/DDBJ databases">
        <authorList>
            <consortium name="NCBI Pathogen Detection Project"/>
        </authorList>
    </citation>
    <scope>NUCLEOTIDE SEQUENCE</scope>
    <source>
        <strain evidence="1">10-1049</strain>
    </source>
</reference>
<sequence length="96" mass="10652">MSDSILEILSFSNCGMNILWFKSTTITLIPTFALNCDYISIWKNAKRINAVLPLPATAIDLELATIDFTHQSDAESLEILPISRNGIACVVWGRHS</sequence>
<reference evidence="1" key="1">
    <citation type="journal article" date="2018" name="Genome Biol.">
        <title>SKESA: strategic k-mer extension for scrupulous assemblies.</title>
        <authorList>
            <person name="Souvorov A."/>
            <person name="Agarwala R."/>
            <person name="Lipman D.J."/>
        </authorList>
    </citation>
    <scope>NUCLEOTIDE SEQUENCE</scope>
    <source>
        <strain evidence="1">10-1049</strain>
    </source>
</reference>
<name>A0A732GK42_SALDU</name>
<protein>
    <submittedName>
        <fullName evidence="1">Uncharacterized protein</fullName>
    </submittedName>
</protein>
<evidence type="ECO:0000313" key="1">
    <source>
        <dbReference type="EMBL" id="HAE4980014.1"/>
    </source>
</evidence>
<dbReference type="AlphaFoldDB" id="A0A732GK42"/>